<evidence type="ECO:0000313" key="7">
    <source>
        <dbReference type="Proteomes" id="UP001429745"/>
    </source>
</evidence>
<feature type="domain" description="5'-Nucleotidase C-terminal" evidence="4">
    <location>
        <begin position="377"/>
        <end position="531"/>
    </location>
</feature>
<keyword evidence="7" id="KW-1185">Reference proteome</keyword>
<dbReference type="SUPFAM" id="SSF55816">
    <property type="entry name" value="5'-nucleotidase (syn. UDP-sugar hydrolase), C-terminal domain"/>
    <property type="match status" value="1"/>
</dbReference>
<dbReference type="EMBL" id="JABACI010000006">
    <property type="protein sequence ID" value="NLP86018.1"/>
    <property type="molecule type" value="Genomic_DNA"/>
</dbReference>
<dbReference type="Proteomes" id="UP001429745">
    <property type="component" value="Unassembled WGS sequence"/>
</dbReference>
<name>A0ABX1KJ38_9MICO</name>
<dbReference type="PRINTS" id="PR01607">
    <property type="entry name" value="APYRASEFAMLY"/>
</dbReference>
<proteinExistence type="inferred from homology"/>
<feature type="signal peptide" evidence="2">
    <location>
        <begin position="1"/>
        <end position="33"/>
    </location>
</feature>
<feature type="domain" description="Calcineurin-like phosphoesterase" evidence="3">
    <location>
        <begin position="50"/>
        <end position="271"/>
    </location>
</feature>
<dbReference type="RefSeq" id="WP_168914498.1">
    <property type="nucleotide sequence ID" value="NZ_JABACI010000006.1"/>
</dbReference>
<feature type="domain" description="Bacterial Ig-like" evidence="5">
    <location>
        <begin position="692"/>
        <end position="770"/>
    </location>
</feature>
<keyword evidence="1 2" id="KW-0732">Signal</keyword>
<dbReference type="InterPro" id="IPR032109">
    <property type="entry name" value="Big_3_5"/>
</dbReference>
<comment type="similarity">
    <text evidence="2">Belongs to the 5'-nucleotidase family.</text>
</comment>
<comment type="caution">
    <text evidence="6">The sequence shown here is derived from an EMBL/GenBank/DDBJ whole genome shotgun (WGS) entry which is preliminary data.</text>
</comment>
<protein>
    <submittedName>
        <fullName evidence="6">Bifunctional metallophosphatase/5'-nucleotidase</fullName>
    </submittedName>
</protein>
<accession>A0ABX1KJ38</accession>
<dbReference type="Gene3D" id="2.60.40.10">
    <property type="entry name" value="Immunoglobulins"/>
    <property type="match status" value="1"/>
</dbReference>
<evidence type="ECO:0000259" key="3">
    <source>
        <dbReference type="Pfam" id="PF00149"/>
    </source>
</evidence>
<sequence>MRSGQRPAPPSLHRRRAFGAVVAVCAVAATALAAAPAAQGAATPVEINLVTVNDFHGRIEQSAPAGGIAALAQAVNQVRAGNPNTVFAAAGDMIGASTFTSFIQNDVPTIETLNEAGLEVSAAGNHEFDKGWADLEGRVQDLADWEYIAANVYEKSTGQPGLAESWVKEMEGIKVGFIGAVTEELPSLVAPAGIQDIEVRDIVQSVNAVADSLTDGIASDTNLEADVLVLLIHEGAPGTSLAAATDPGTAFGEIVNNVTPKVNAIVSGHTHLAYNHEVPYSGDTGMRPVISSGQYGEKFSDMRITVDPETKQVLSMDNTVVDMYWDHDANPATATVPRYTVPAGDPIATMVASAVAAAEGPGSVKLGDITADFNRAKQASGAENRGGESTLGNFVADAQLWSARRTDPATQIAFMNPGGLRADMAFAPDGVLTYKEAATVQSFANTLVTLTMTGDQIRQALEQQWQPSGATRPFLKLGISSGFEYVYDPAAASGSRISRMTLDGVDIDPAASYRVVANSFLASGGDNFAAIGQGSDKRDTGQVDLESMVAYMAEIGTASPDYAQRSVGATLPAAGAQGYEAGSTFDIALSSLDFSTTEPRVTTVDVAIGGTAAGSGAVSLSLPSTHGDGSGTATVSVTVPEGITGDAPAGTATPVPLTISTATGTSVEITIPVFERADSVTMGFANKIIAKAQSAVKFTAIVFAEDGAPAVGDVTILDGDQVIATATLTEADNGVVKVKLPPLGKGVHQLSAAYAGSDSVKPSESTAVPVLVW</sequence>
<keyword evidence="2" id="KW-0378">Hydrolase</keyword>
<evidence type="ECO:0000313" key="6">
    <source>
        <dbReference type="EMBL" id="NLP86018.1"/>
    </source>
</evidence>
<dbReference type="InterPro" id="IPR008334">
    <property type="entry name" value="5'-Nucleotdase_C"/>
</dbReference>
<dbReference type="PANTHER" id="PTHR11575:SF24">
    <property type="entry name" value="5'-NUCLEOTIDASE"/>
    <property type="match status" value="1"/>
</dbReference>
<dbReference type="SUPFAM" id="SSF56300">
    <property type="entry name" value="Metallo-dependent phosphatases"/>
    <property type="match status" value="1"/>
</dbReference>
<feature type="chain" id="PRO_5044989917" evidence="2">
    <location>
        <begin position="34"/>
        <end position="773"/>
    </location>
</feature>
<keyword evidence="2" id="KW-0547">Nucleotide-binding</keyword>
<dbReference type="InterPro" id="IPR004843">
    <property type="entry name" value="Calcineurin-like_PHP"/>
</dbReference>
<evidence type="ECO:0000256" key="2">
    <source>
        <dbReference type="RuleBase" id="RU362119"/>
    </source>
</evidence>
<dbReference type="InterPro" id="IPR006311">
    <property type="entry name" value="TAT_signal"/>
</dbReference>
<dbReference type="Gene3D" id="3.60.21.10">
    <property type="match status" value="1"/>
</dbReference>
<dbReference type="PANTHER" id="PTHR11575">
    <property type="entry name" value="5'-NUCLEOTIDASE-RELATED"/>
    <property type="match status" value="1"/>
</dbReference>
<dbReference type="Pfam" id="PF00149">
    <property type="entry name" value="Metallophos"/>
    <property type="match status" value="1"/>
</dbReference>
<dbReference type="PROSITE" id="PS51318">
    <property type="entry name" value="TAT"/>
    <property type="match status" value="1"/>
</dbReference>
<dbReference type="InterPro" id="IPR013783">
    <property type="entry name" value="Ig-like_fold"/>
</dbReference>
<dbReference type="Pfam" id="PF16640">
    <property type="entry name" value="Big_3_5"/>
    <property type="match status" value="1"/>
</dbReference>
<evidence type="ECO:0000259" key="4">
    <source>
        <dbReference type="Pfam" id="PF02872"/>
    </source>
</evidence>
<evidence type="ECO:0000259" key="5">
    <source>
        <dbReference type="Pfam" id="PF16640"/>
    </source>
</evidence>
<dbReference type="InterPro" id="IPR036907">
    <property type="entry name" value="5'-Nucleotdase_C_sf"/>
</dbReference>
<gene>
    <name evidence="6" type="ORF">HF576_19470</name>
</gene>
<evidence type="ECO:0000256" key="1">
    <source>
        <dbReference type="ARBA" id="ARBA00022729"/>
    </source>
</evidence>
<organism evidence="6 7">
    <name type="scientific">Microbacterium salsuginis</name>
    <dbReference type="NCBI Taxonomy" id="2722803"/>
    <lineage>
        <taxon>Bacteria</taxon>
        <taxon>Bacillati</taxon>
        <taxon>Actinomycetota</taxon>
        <taxon>Actinomycetes</taxon>
        <taxon>Micrococcales</taxon>
        <taxon>Microbacteriaceae</taxon>
        <taxon>Microbacterium</taxon>
    </lineage>
</organism>
<dbReference type="InterPro" id="IPR029052">
    <property type="entry name" value="Metallo-depent_PP-like"/>
</dbReference>
<reference evidence="6 7" key="1">
    <citation type="submission" date="2020-04" db="EMBL/GenBank/DDBJ databases">
        <title>CFH 90308 Microbacterium sp.</title>
        <authorList>
            <person name="Nie G."/>
            <person name="Ming H."/>
            <person name="Xia T."/>
        </authorList>
    </citation>
    <scope>NUCLEOTIDE SEQUENCE [LARGE SCALE GENOMIC DNA]</scope>
    <source>
        <strain evidence="6 7">CFH 90308</strain>
    </source>
</reference>
<dbReference type="Gene3D" id="3.90.780.10">
    <property type="entry name" value="5'-Nucleotidase, C-terminal domain"/>
    <property type="match status" value="1"/>
</dbReference>
<dbReference type="InterPro" id="IPR006179">
    <property type="entry name" value="5_nucleotidase/apyrase"/>
</dbReference>
<dbReference type="Pfam" id="PF02872">
    <property type="entry name" value="5_nucleotid_C"/>
    <property type="match status" value="1"/>
</dbReference>